<dbReference type="NCBIfam" id="NF003764">
    <property type="entry name" value="PRK05355.1"/>
    <property type="match status" value="1"/>
</dbReference>
<comment type="pathway">
    <text evidence="2">Amino-acid biosynthesis; L-serine biosynthesis; L-serine from 3-phospho-D-glycerate: step 2/3.</text>
</comment>
<evidence type="ECO:0000256" key="2">
    <source>
        <dbReference type="ARBA" id="ARBA00005099"/>
    </source>
</evidence>
<accession>A0A381NAV0</accession>
<dbReference type="EMBL" id="UINC01000236">
    <property type="protein sequence ID" value="SUZ51740.1"/>
    <property type="molecule type" value="Genomic_DNA"/>
</dbReference>
<dbReference type="FunFam" id="3.40.640.10:FF:000010">
    <property type="entry name" value="Phosphoserine aminotransferase"/>
    <property type="match status" value="1"/>
</dbReference>
<dbReference type="AlphaFoldDB" id="A0A381NAV0"/>
<dbReference type="GO" id="GO:0006564">
    <property type="term" value="P:L-serine biosynthetic process"/>
    <property type="evidence" value="ECO:0007669"/>
    <property type="project" value="UniProtKB-KW"/>
</dbReference>
<dbReference type="Pfam" id="PF00266">
    <property type="entry name" value="Aminotran_5"/>
    <property type="match status" value="1"/>
</dbReference>
<keyword evidence="8" id="KW-0663">Pyridoxal phosphate</keyword>
<dbReference type="GO" id="GO:0030170">
    <property type="term" value="F:pyridoxal phosphate binding"/>
    <property type="evidence" value="ECO:0007669"/>
    <property type="project" value="TreeGrafter"/>
</dbReference>
<dbReference type="HAMAP" id="MF_00160">
    <property type="entry name" value="SerC_aminotrans_5"/>
    <property type="match status" value="1"/>
</dbReference>
<dbReference type="PIRSF" id="PIRSF000525">
    <property type="entry name" value="SerC"/>
    <property type="match status" value="1"/>
</dbReference>
<dbReference type="SUPFAM" id="SSF53383">
    <property type="entry name" value="PLP-dependent transferases"/>
    <property type="match status" value="1"/>
</dbReference>
<dbReference type="InterPro" id="IPR015424">
    <property type="entry name" value="PyrdxlP-dep_Trfase"/>
</dbReference>
<dbReference type="InterPro" id="IPR020578">
    <property type="entry name" value="Aminotrans_V_PyrdxlP_BS"/>
</dbReference>
<dbReference type="InterPro" id="IPR022278">
    <property type="entry name" value="Pser_aminoTfrase"/>
</dbReference>
<evidence type="ECO:0000256" key="3">
    <source>
        <dbReference type="ARBA" id="ARBA00006904"/>
    </source>
</evidence>
<sequence length="358" mass="40428">MSEKLHNFNAGPSILPKNIFEKASKSILNLNGYGLSILEISHRSNEFKDILSEARELVLNIAKLDSNEYSSLFLQGGASTQFLMVAYNFLYNNAGYINTGSWSAKAMKEAKLFGNVVELASSKDKNYNYIPKDYNNISDLDYVHLTTNNTIYGTQFKYIPNFNQSIIADMSSDIFSRDIDYSVFDLFYAGAQKNLGPAGTTLVVIKKEMIERIQREVPSMLNYKVHIEKESSFNTPPVFSIYACLLNLREIKSKGLEKIGLENKTKAELLYDEIDNNSCFAGFAENEDRSYMNVTFNLTDDNNSEMFEKICKEKGIIGVNGHRSVGGYRASLYNALKLDSVKVLKDSMKELESLINNK</sequence>
<keyword evidence="7" id="KW-0808">Transferase</keyword>
<dbReference type="InterPro" id="IPR000192">
    <property type="entry name" value="Aminotrans_V_dom"/>
</dbReference>
<comment type="cofactor">
    <cofactor evidence="1">
        <name>pyridoxal 5'-phosphate</name>
        <dbReference type="ChEBI" id="CHEBI:597326"/>
    </cofactor>
</comment>
<evidence type="ECO:0000256" key="1">
    <source>
        <dbReference type="ARBA" id="ARBA00001933"/>
    </source>
</evidence>
<dbReference type="EC" id="2.6.1.52" evidence="4"/>
<keyword evidence="9" id="KW-0718">Serine biosynthesis</keyword>
<proteinExistence type="inferred from homology"/>
<evidence type="ECO:0000256" key="4">
    <source>
        <dbReference type="ARBA" id="ARBA00013030"/>
    </source>
</evidence>
<dbReference type="Gene3D" id="3.90.1150.10">
    <property type="entry name" value="Aspartate Aminotransferase, domain 1"/>
    <property type="match status" value="1"/>
</dbReference>
<keyword evidence="5" id="KW-0032">Aminotransferase</keyword>
<dbReference type="PANTHER" id="PTHR43247">
    <property type="entry name" value="PHOSPHOSERINE AMINOTRANSFERASE"/>
    <property type="match status" value="1"/>
</dbReference>
<dbReference type="GO" id="GO:0005737">
    <property type="term" value="C:cytoplasm"/>
    <property type="evidence" value="ECO:0007669"/>
    <property type="project" value="TreeGrafter"/>
</dbReference>
<comment type="similarity">
    <text evidence="3">Belongs to the class-V pyridoxal-phosphate-dependent aminotransferase family. SerC subfamily.</text>
</comment>
<evidence type="ECO:0000313" key="12">
    <source>
        <dbReference type="EMBL" id="SUZ51740.1"/>
    </source>
</evidence>
<evidence type="ECO:0000256" key="5">
    <source>
        <dbReference type="ARBA" id="ARBA00022576"/>
    </source>
</evidence>
<evidence type="ECO:0000259" key="11">
    <source>
        <dbReference type="Pfam" id="PF00266"/>
    </source>
</evidence>
<evidence type="ECO:0000256" key="6">
    <source>
        <dbReference type="ARBA" id="ARBA00022605"/>
    </source>
</evidence>
<comment type="catalytic activity">
    <reaction evidence="10">
        <text>O-phospho-L-serine + 2-oxoglutarate = 3-phosphooxypyruvate + L-glutamate</text>
        <dbReference type="Rhea" id="RHEA:14329"/>
        <dbReference type="ChEBI" id="CHEBI:16810"/>
        <dbReference type="ChEBI" id="CHEBI:18110"/>
        <dbReference type="ChEBI" id="CHEBI:29985"/>
        <dbReference type="ChEBI" id="CHEBI:57524"/>
        <dbReference type="EC" id="2.6.1.52"/>
    </reaction>
</comment>
<dbReference type="GO" id="GO:0004648">
    <property type="term" value="F:O-phospho-L-serine:2-oxoglutarate aminotransferase activity"/>
    <property type="evidence" value="ECO:0007669"/>
    <property type="project" value="UniProtKB-EC"/>
</dbReference>
<protein>
    <recommendedName>
        <fullName evidence="4">phosphoserine transaminase</fullName>
        <ecNumber evidence="4">2.6.1.52</ecNumber>
    </recommendedName>
</protein>
<evidence type="ECO:0000256" key="7">
    <source>
        <dbReference type="ARBA" id="ARBA00022679"/>
    </source>
</evidence>
<dbReference type="Gene3D" id="3.40.640.10">
    <property type="entry name" value="Type I PLP-dependent aspartate aminotransferase-like (Major domain)"/>
    <property type="match status" value="1"/>
</dbReference>
<dbReference type="InterPro" id="IPR015421">
    <property type="entry name" value="PyrdxlP-dep_Trfase_major"/>
</dbReference>
<dbReference type="InterPro" id="IPR015422">
    <property type="entry name" value="PyrdxlP-dep_Trfase_small"/>
</dbReference>
<organism evidence="12">
    <name type="scientific">marine metagenome</name>
    <dbReference type="NCBI Taxonomy" id="408172"/>
    <lineage>
        <taxon>unclassified sequences</taxon>
        <taxon>metagenomes</taxon>
        <taxon>ecological metagenomes</taxon>
    </lineage>
</organism>
<reference evidence="12" key="1">
    <citation type="submission" date="2018-05" db="EMBL/GenBank/DDBJ databases">
        <authorList>
            <person name="Lanie J.A."/>
            <person name="Ng W.-L."/>
            <person name="Kazmierczak K.M."/>
            <person name="Andrzejewski T.M."/>
            <person name="Davidsen T.M."/>
            <person name="Wayne K.J."/>
            <person name="Tettelin H."/>
            <person name="Glass J.I."/>
            <person name="Rusch D."/>
            <person name="Podicherti R."/>
            <person name="Tsui H.-C.T."/>
            <person name="Winkler M.E."/>
        </authorList>
    </citation>
    <scope>NUCLEOTIDE SEQUENCE</scope>
</reference>
<gene>
    <name evidence="12" type="ORF">METZ01_LOCUS4594</name>
</gene>
<dbReference type="PANTHER" id="PTHR43247:SF1">
    <property type="entry name" value="PHOSPHOSERINE AMINOTRANSFERASE"/>
    <property type="match status" value="1"/>
</dbReference>
<evidence type="ECO:0000256" key="10">
    <source>
        <dbReference type="ARBA" id="ARBA00049007"/>
    </source>
</evidence>
<evidence type="ECO:0000256" key="9">
    <source>
        <dbReference type="ARBA" id="ARBA00023299"/>
    </source>
</evidence>
<keyword evidence="6" id="KW-0028">Amino-acid biosynthesis</keyword>
<feature type="domain" description="Aminotransferase class V" evidence="11">
    <location>
        <begin position="7"/>
        <end position="343"/>
    </location>
</feature>
<evidence type="ECO:0000256" key="8">
    <source>
        <dbReference type="ARBA" id="ARBA00022898"/>
    </source>
</evidence>
<dbReference type="PROSITE" id="PS00595">
    <property type="entry name" value="AA_TRANSFER_CLASS_5"/>
    <property type="match status" value="1"/>
</dbReference>
<name>A0A381NAV0_9ZZZZ</name>
<dbReference type="UniPathway" id="UPA00135">
    <property type="reaction ID" value="UER00197"/>
</dbReference>